<evidence type="ECO:0000256" key="1">
    <source>
        <dbReference type="ARBA" id="ARBA00001526"/>
    </source>
</evidence>
<keyword evidence="12" id="KW-0046">Antibiotic resistance</keyword>
<comment type="similarity">
    <text evidence="4">Belongs to the metallo-beta-lactamase superfamily. Class-B beta-lactamase family.</text>
</comment>
<evidence type="ECO:0000313" key="16">
    <source>
        <dbReference type="Proteomes" id="UP000245880"/>
    </source>
</evidence>
<dbReference type="InterPro" id="IPR001018">
    <property type="entry name" value="Beta-lactamase_class-B_CS"/>
</dbReference>
<accession>A0A316AEA1</accession>
<dbReference type="Gene3D" id="3.60.15.10">
    <property type="entry name" value="Ribonuclease Z/Hydroxyacylglutathione hydrolase-like"/>
    <property type="match status" value="1"/>
</dbReference>
<feature type="chain" id="PRO_5016355496" description="beta-lactamase" evidence="13">
    <location>
        <begin position="22"/>
        <end position="248"/>
    </location>
</feature>
<dbReference type="RefSeq" id="WP_109676790.1">
    <property type="nucleotide sequence ID" value="NZ_QGDT01000012.1"/>
</dbReference>
<comment type="subunit">
    <text evidence="5">Monomer.</text>
</comment>
<dbReference type="PROSITE" id="PS51257">
    <property type="entry name" value="PROKAR_LIPOPROTEIN"/>
    <property type="match status" value="1"/>
</dbReference>
<evidence type="ECO:0000256" key="5">
    <source>
        <dbReference type="ARBA" id="ARBA00011245"/>
    </source>
</evidence>
<evidence type="ECO:0000256" key="7">
    <source>
        <dbReference type="ARBA" id="ARBA00022723"/>
    </source>
</evidence>
<evidence type="ECO:0000256" key="3">
    <source>
        <dbReference type="ARBA" id="ARBA00004418"/>
    </source>
</evidence>
<evidence type="ECO:0000256" key="13">
    <source>
        <dbReference type="SAM" id="SignalP"/>
    </source>
</evidence>
<reference evidence="15 16" key="1">
    <citation type="submission" date="2018-03" db="EMBL/GenBank/DDBJ databases">
        <title>Genomic Encyclopedia of Archaeal and Bacterial Type Strains, Phase II (KMG-II): from individual species to whole genera.</title>
        <authorList>
            <person name="Goeker M."/>
        </authorList>
    </citation>
    <scope>NUCLEOTIDE SEQUENCE [LARGE SCALE GENOMIC DNA]</scope>
    <source>
        <strain evidence="15 16">DSM 100346</strain>
    </source>
</reference>
<keyword evidence="16" id="KW-1185">Reference proteome</keyword>
<dbReference type="GO" id="GO:0046677">
    <property type="term" value="P:response to antibiotic"/>
    <property type="evidence" value="ECO:0007669"/>
    <property type="project" value="UniProtKB-KW"/>
</dbReference>
<dbReference type="InterPro" id="IPR001279">
    <property type="entry name" value="Metallo-B-lactamas"/>
</dbReference>
<dbReference type="AlphaFoldDB" id="A0A316AEA1"/>
<dbReference type="GO" id="GO:0008800">
    <property type="term" value="F:beta-lactamase activity"/>
    <property type="evidence" value="ECO:0007669"/>
    <property type="project" value="UniProtKB-EC"/>
</dbReference>
<gene>
    <name evidence="15" type="ORF">CLV98_11245</name>
</gene>
<evidence type="ECO:0000313" key="15">
    <source>
        <dbReference type="EMBL" id="PWJ55951.1"/>
    </source>
</evidence>
<comment type="catalytic activity">
    <reaction evidence="1">
        <text>a beta-lactam + H2O = a substituted beta-amino acid</text>
        <dbReference type="Rhea" id="RHEA:20401"/>
        <dbReference type="ChEBI" id="CHEBI:15377"/>
        <dbReference type="ChEBI" id="CHEBI:35627"/>
        <dbReference type="ChEBI" id="CHEBI:140347"/>
        <dbReference type="EC" id="3.5.2.6"/>
    </reaction>
</comment>
<dbReference type="Pfam" id="PF00753">
    <property type="entry name" value="Lactamase_B"/>
    <property type="match status" value="1"/>
</dbReference>
<dbReference type="PANTHER" id="PTHR42951">
    <property type="entry name" value="METALLO-BETA-LACTAMASE DOMAIN-CONTAINING"/>
    <property type="match status" value="1"/>
</dbReference>
<proteinExistence type="inferred from homology"/>
<keyword evidence="8 13" id="KW-0732">Signal</keyword>
<dbReference type="Proteomes" id="UP000245880">
    <property type="component" value="Unassembled WGS sequence"/>
</dbReference>
<feature type="domain" description="Metallo-beta-lactamase" evidence="14">
    <location>
        <begin position="58"/>
        <end position="227"/>
    </location>
</feature>
<evidence type="ECO:0000256" key="12">
    <source>
        <dbReference type="ARBA" id="ARBA00023251"/>
    </source>
</evidence>
<protein>
    <recommendedName>
        <fullName evidence="6">beta-lactamase</fullName>
        <ecNumber evidence="6">3.5.2.6</ecNumber>
    </recommendedName>
</protein>
<dbReference type="SUPFAM" id="SSF56281">
    <property type="entry name" value="Metallo-hydrolase/oxidoreductase"/>
    <property type="match status" value="1"/>
</dbReference>
<comment type="cofactor">
    <cofactor evidence="2">
        <name>Zn(2+)</name>
        <dbReference type="ChEBI" id="CHEBI:29105"/>
    </cofactor>
</comment>
<evidence type="ECO:0000256" key="11">
    <source>
        <dbReference type="ARBA" id="ARBA00022833"/>
    </source>
</evidence>
<evidence type="ECO:0000256" key="4">
    <source>
        <dbReference type="ARBA" id="ARBA00005250"/>
    </source>
</evidence>
<dbReference type="GO" id="GO:0008270">
    <property type="term" value="F:zinc ion binding"/>
    <property type="evidence" value="ECO:0007669"/>
    <property type="project" value="InterPro"/>
</dbReference>
<evidence type="ECO:0000256" key="2">
    <source>
        <dbReference type="ARBA" id="ARBA00001947"/>
    </source>
</evidence>
<dbReference type="PROSITE" id="PS00744">
    <property type="entry name" value="BETA_LACTAMASE_B_2"/>
    <property type="match status" value="1"/>
</dbReference>
<comment type="subcellular location">
    <subcellularLocation>
        <location evidence="3">Periplasm</location>
    </subcellularLocation>
</comment>
<keyword evidence="9" id="KW-0574">Periplasm</keyword>
<keyword evidence="11" id="KW-0862">Zinc</keyword>
<dbReference type="SMART" id="SM00849">
    <property type="entry name" value="Lactamase_B"/>
    <property type="match status" value="1"/>
</dbReference>
<dbReference type="InterPro" id="IPR036866">
    <property type="entry name" value="RibonucZ/Hydroxyglut_hydro"/>
</dbReference>
<evidence type="ECO:0000256" key="9">
    <source>
        <dbReference type="ARBA" id="ARBA00022764"/>
    </source>
</evidence>
<dbReference type="OrthoDB" id="9769598at2"/>
<dbReference type="GO" id="GO:0042597">
    <property type="term" value="C:periplasmic space"/>
    <property type="evidence" value="ECO:0007669"/>
    <property type="project" value="UniProtKB-SubCell"/>
</dbReference>
<dbReference type="InterPro" id="IPR058199">
    <property type="entry name" value="BlaB//VIM/IMP-1"/>
</dbReference>
<name>A0A316AEA1_9BACT</name>
<keyword evidence="10" id="KW-0378">Hydrolase</keyword>
<dbReference type="InterPro" id="IPR050855">
    <property type="entry name" value="NDM-1-like"/>
</dbReference>
<evidence type="ECO:0000256" key="6">
    <source>
        <dbReference type="ARBA" id="ARBA00012865"/>
    </source>
</evidence>
<keyword evidence="7" id="KW-0479">Metal-binding</keyword>
<dbReference type="PANTHER" id="PTHR42951:SF4">
    <property type="entry name" value="ACYL-COENZYME A THIOESTERASE MBLAC2"/>
    <property type="match status" value="1"/>
</dbReference>
<sequence>MKRPLLSVVLLTLGCICCALRAWCTTVYNSPTLTIEPISSNTFVHISYLNSPTFGHVPCNGLVFIDQQEAIVYDTPIDNAAAAELIDWIENVKKCKIKAVIATHFHDDCIGGLEEFHKHKITSYASRATIASIKKKGGERPKRGFKNRLELKIGQQPTITQYYGPGHTLDNVVGYIPSENILFGGCLVKEMEAGKGNLEDADTEQWPFTIEKIKMQLPNLTVVVPGHGKWGDSELLDYTIALFSKQAK</sequence>
<dbReference type="NCBIfam" id="NF033088">
    <property type="entry name" value="bla_subclass_B1"/>
    <property type="match status" value="1"/>
</dbReference>
<dbReference type="CDD" id="cd16302">
    <property type="entry name" value="CcrA-like_MBL-B1"/>
    <property type="match status" value="1"/>
</dbReference>
<dbReference type="EC" id="3.5.2.6" evidence="6"/>
<dbReference type="GO" id="GO:0017001">
    <property type="term" value="P:antibiotic catabolic process"/>
    <property type="evidence" value="ECO:0007669"/>
    <property type="project" value="InterPro"/>
</dbReference>
<feature type="signal peptide" evidence="13">
    <location>
        <begin position="1"/>
        <end position="21"/>
    </location>
</feature>
<evidence type="ECO:0000256" key="10">
    <source>
        <dbReference type="ARBA" id="ARBA00022801"/>
    </source>
</evidence>
<dbReference type="EMBL" id="QGDT01000012">
    <property type="protein sequence ID" value="PWJ55951.1"/>
    <property type="molecule type" value="Genomic_DNA"/>
</dbReference>
<comment type="caution">
    <text evidence="15">The sequence shown here is derived from an EMBL/GenBank/DDBJ whole genome shotgun (WGS) entry which is preliminary data.</text>
</comment>
<evidence type="ECO:0000256" key="8">
    <source>
        <dbReference type="ARBA" id="ARBA00022729"/>
    </source>
</evidence>
<evidence type="ECO:0000259" key="14">
    <source>
        <dbReference type="SMART" id="SM00849"/>
    </source>
</evidence>
<organism evidence="15 16">
    <name type="scientific">Dyadobacter jejuensis</name>
    <dbReference type="NCBI Taxonomy" id="1082580"/>
    <lineage>
        <taxon>Bacteria</taxon>
        <taxon>Pseudomonadati</taxon>
        <taxon>Bacteroidota</taxon>
        <taxon>Cytophagia</taxon>
        <taxon>Cytophagales</taxon>
        <taxon>Spirosomataceae</taxon>
        <taxon>Dyadobacter</taxon>
    </lineage>
</organism>